<feature type="compositionally biased region" description="Low complexity" evidence="1">
    <location>
        <begin position="58"/>
        <end position="69"/>
    </location>
</feature>
<feature type="region of interest" description="Disordered" evidence="1">
    <location>
        <begin position="42"/>
        <end position="104"/>
    </location>
</feature>
<feature type="compositionally biased region" description="Basic and acidic residues" evidence="1">
    <location>
        <begin position="82"/>
        <end position="104"/>
    </location>
</feature>
<proteinExistence type="predicted"/>
<protein>
    <submittedName>
        <fullName evidence="2">Uncharacterized protein</fullName>
    </submittedName>
</protein>
<keyword evidence="3" id="KW-1185">Reference proteome</keyword>
<gene>
    <name evidence="2" type="ORF">PoB_006051600</name>
</gene>
<name>A0AAV4CQ84_9GAST</name>
<dbReference type="AlphaFoldDB" id="A0AAV4CQ84"/>
<evidence type="ECO:0000313" key="2">
    <source>
        <dbReference type="EMBL" id="GFO34011.1"/>
    </source>
</evidence>
<comment type="caution">
    <text evidence="2">The sequence shown here is derived from an EMBL/GenBank/DDBJ whole genome shotgun (WGS) entry which is preliminary data.</text>
</comment>
<evidence type="ECO:0000313" key="3">
    <source>
        <dbReference type="Proteomes" id="UP000735302"/>
    </source>
</evidence>
<feature type="compositionally biased region" description="Basic residues" evidence="1">
    <location>
        <begin position="72"/>
        <end position="81"/>
    </location>
</feature>
<evidence type="ECO:0000256" key="1">
    <source>
        <dbReference type="SAM" id="MobiDB-lite"/>
    </source>
</evidence>
<accession>A0AAV4CQ84</accession>
<dbReference type="EMBL" id="BLXT01006860">
    <property type="protein sequence ID" value="GFO34011.1"/>
    <property type="molecule type" value="Genomic_DNA"/>
</dbReference>
<dbReference type="Proteomes" id="UP000735302">
    <property type="component" value="Unassembled WGS sequence"/>
</dbReference>
<organism evidence="2 3">
    <name type="scientific">Plakobranchus ocellatus</name>
    <dbReference type="NCBI Taxonomy" id="259542"/>
    <lineage>
        <taxon>Eukaryota</taxon>
        <taxon>Metazoa</taxon>
        <taxon>Spiralia</taxon>
        <taxon>Lophotrochozoa</taxon>
        <taxon>Mollusca</taxon>
        <taxon>Gastropoda</taxon>
        <taxon>Heterobranchia</taxon>
        <taxon>Euthyneura</taxon>
        <taxon>Panpulmonata</taxon>
        <taxon>Sacoglossa</taxon>
        <taxon>Placobranchoidea</taxon>
        <taxon>Plakobranchidae</taxon>
        <taxon>Plakobranchus</taxon>
    </lineage>
</organism>
<sequence length="104" mass="11953">MCGLNTIPGTPHRWEVYRYSWLPKTPAYKTPQITLKVLDAKSGQVNQAQHQVRSKDNSSASSSSSSSQSTTKNRKARRKFAEHRIFSPHERFDKRRPIREKAAN</sequence>
<reference evidence="2 3" key="1">
    <citation type="journal article" date="2021" name="Elife">
        <title>Chloroplast acquisition without the gene transfer in kleptoplastic sea slugs, Plakobranchus ocellatus.</title>
        <authorList>
            <person name="Maeda T."/>
            <person name="Takahashi S."/>
            <person name="Yoshida T."/>
            <person name="Shimamura S."/>
            <person name="Takaki Y."/>
            <person name="Nagai Y."/>
            <person name="Toyoda A."/>
            <person name="Suzuki Y."/>
            <person name="Arimoto A."/>
            <person name="Ishii H."/>
            <person name="Satoh N."/>
            <person name="Nishiyama T."/>
            <person name="Hasebe M."/>
            <person name="Maruyama T."/>
            <person name="Minagawa J."/>
            <person name="Obokata J."/>
            <person name="Shigenobu S."/>
        </authorList>
    </citation>
    <scope>NUCLEOTIDE SEQUENCE [LARGE SCALE GENOMIC DNA]</scope>
</reference>